<dbReference type="KEGG" id="ima:PO878_15085"/>
<reference evidence="2" key="1">
    <citation type="submission" date="2023-01" db="EMBL/GenBank/DDBJ databases">
        <title>The diversity of Class Acidimicrobiia in South China Sea sediment environments and the proposal of Iamia marina sp. nov., a novel species of the genus Iamia.</title>
        <authorList>
            <person name="He Y."/>
            <person name="Tian X."/>
        </authorList>
    </citation>
    <scope>NUCLEOTIDE SEQUENCE</scope>
    <source>
        <strain evidence="2">DSM 19957</strain>
    </source>
</reference>
<keyword evidence="3" id="KW-1185">Reference proteome</keyword>
<dbReference type="GO" id="GO:0071949">
    <property type="term" value="F:FAD binding"/>
    <property type="evidence" value="ECO:0007669"/>
    <property type="project" value="InterPro"/>
</dbReference>
<dbReference type="GO" id="GO:0016628">
    <property type="term" value="F:oxidoreductase activity, acting on the CH-CH group of donors, NAD or NADP as acceptor"/>
    <property type="evidence" value="ECO:0007669"/>
    <property type="project" value="InterPro"/>
</dbReference>
<gene>
    <name evidence="2" type="ORF">PO878_15085</name>
</gene>
<dbReference type="Proteomes" id="UP001216390">
    <property type="component" value="Chromosome"/>
</dbReference>
<dbReference type="Pfam" id="PF01494">
    <property type="entry name" value="FAD_binding_3"/>
    <property type="match status" value="1"/>
</dbReference>
<dbReference type="AlphaFoldDB" id="A0AAF0BR18"/>
<dbReference type="InterPro" id="IPR002938">
    <property type="entry name" value="FAD-bd"/>
</dbReference>
<evidence type="ECO:0000259" key="1">
    <source>
        <dbReference type="Pfam" id="PF01494"/>
    </source>
</evidence>
<organism evidence="2 3">
    <name type="scientific">Iamia majanohamensis</name>
    <dbReference type="NCBI Taxonomy" id="467976"/>
    <lineage>
        <taxon>Bacteria</taxon>
        <taxon>Bacillati</taxon>
        <taxon>Actinomycetota</taxon>
        <taxon>Acidimicrobiia</taxon>
        <taxon>Acidimicrobiales</taxon>
        <taxon>Iamiaceae</taxon>
        <taxon>Iamia</taxon>
    </lineage>
</organism>
<evidence type="ECO:0000313" key="3">
    <source>
        <dbReference type="Proteomes" id="UP001216390"/>
    </source>
</evidence>
<dbReference type="PANTHER" id="PTHR42685:SF22">
    <property type="entry name" value="CONDITIONED MEDIUM FACTOR RECEPTOR 1"/>
    <property type="match status" value="1"/>
</dbReference>
<protein>
    <submittedName>
        <fullName evidence="2">Geranylgeranyl reductase family protein</fullName>
    </submittedName>
</protein>
<dbReference type="PANTHER" id="PTHR42685">
    <property type="entry name" value="GERANYLGERANYL DIPHOSPHATE REDUCTASE"/>
    <property type="match status" value="1"/>
</dbReference>
<dbReference type="InterPro" id="IPR050407">
    <property type="entry name" value="Geranylgeranyl_reductase"/>
</dbReference>
<evidence type="ECO:0000313" key="2">
    <source>
        <dbReference type="EMBL" id="WCO65826.1"/>
    </source>
</evidence>
<dbReference type="Gene3D" id="3.50.50.60">
    <property type="entry name" value="FAD/NAD(P)-binding domain"/>
    <property type="match status" value="1"/>
</dbReference>
<feature type="domain" description="FAD-binding" evidence="1">
    <location>
        <begin position="5"/>
        <end position="331"/>
    </location>
</feature>
<dbReference type="InterPro" id="IPR011777">
    <property type="entry name" value="Geranylgeranyl_Rdtase_fam"/>
</dbReference>
<dbReference type="NCBIfam" id="TIGR02032">
    <property type="entry name" value="GG-red-SF"/>
    <property type="match status" value="1"/>
</dbReference>
<dbReference type="EMBL" id="CP116942">
    <property type="protein sequence ID" value="WCO65826.1"/>
    <property type="molecule type" value="Genomic_DNA"/>
</dbReference>
<dbReference type="RefSeq" id="WP_272735352.1">
    <property type="nucleotide sequence ID" value="NZ_CP116942.1"/>
</dbReference>
<name>A0AAF0BR18_9ACTN</name>
<proteinExistence type="predicted"/>
<dbReference type="SUPFAM" id="SSF51905">
    <property type="entry name" value="FAD/NAD(P)-binding domain"/>
    <property type="match status" value="1"/>
</dbReference>
<dbReference type="InterPro" id="IPR036188">
    <property type="entry name" value="FAD/NAD-bd_sf"/>
</dbReference>
<sequence length="403" mass="43193">MTRRADVLVVGAGPAGCAAAATLARAGRDAVVVDKARFPRDKVCGDGLTAGALPLLEELGVDPASIPSWQRVDDVVVAPPRGRPTTFSFPRDRGTYAAAARRVELDAAVVDAARAAGAEVHDGCALESARQDDALVRATVRGLGEVTAPYVVGADGMWSPLRKCMGVALPGYRGESHAFRQYLRGVASPARRDLWVWFEPDLLPGYAWSFPLGDGAVNVGFGIHRGGRVTVREMAEVWRSLLRRPRLAAVLGDDWEAEGPHRAWPIPARVDRIPLTAGRALFVGDAAAATDPMTGEGIGQALETGMAAARAVLAAGPGAPDTATAAYEREVRRGLARDNQLAASMLRLLRHRRGAELGVRLAGATPWTRRNFARWMFEDYPRAVLATPHRWHRGVLTGPGSYR</sequence>
<dbReference type="PRINTS" id="PR00420">
    <property type="entry name" value="RNGMNOXGNASE"/>
</dbReference>
<accession>A0AAF0BR18</accession>